<dbReference type="SMART" id="SM01296">
    <property type="entry name" value="N2227"/>
    <property type="match status" value="1"/>
</dbReference>
<evidence type="ECO:0000256" key="1">
    <source>
        <dbReference type="ARBA" id="ARBA00022603"/>
    </source>
</evidence>
<name>A0ABD3MRY7_9STRA</name>
<feature type="compositionally biased region" description="Basic and acidic residues" evidence="4">
    <location>
        <begin position="38"/>
        <end position="48"/>
    </location>
</feature>
<feature type="region of interest" description="Disordered" evidence="4">
    <location>
        <begin position="30"/>
        <end position="51"/>
    </location>
</feature>
<proteinExistence type="predicted"/>
<comment type="caution">
    <text evidence="5">The sequence shown here is derived from an EMBL/GenBank/DDBJ whole genome shotgun (WGS) entry which is preliminary data.</text>
</comment>
<gene>
    <name evidence="5" type="ORF">ACHAW5_000778</name>
</gene>
<dbReference type="InterPro" id="IPR012901">
    <property type="entry name" value="CARME"/>
</dbReference>
<evidence type="ECO:0000256" key="2">
    <source>
        <dbReference type="ARBA" id="ARBA00022679"/>
    </source>
</evidence>
<dbReference type="Pfam" id="PF07942">
    <property type="entry name" value="CARME"/>
    <property type="match status" value="1"/>
</dbReference>
<dbReference type="AlphaFoldDB" id="A0ABD3MRY7"/>
<keyword evidence="3" id="KW-0949">S-adenosyl-L-methionine</keyword>
<evidence type="ECO:0000313" key="6">
    <source>
        <dbReference type="Proteomes" id="UP001530315"/>
    </source>
</evidence>
<dbReference type="PANTHER" id="PTHR12303">
    <property type="entry name" value="CARNOSINE N-METHYLTRANSFERASE"/>
    <property type="match status" value="1"/>
</dbReference>
<sequence length="546" mass="61977">MLRPAASSPDSPLDGGDELGEDWKASFYFAHSPSSDSDANHDRTHEMDQPPFQELQTALRRYREMVDGIIRQLSIAHEVASRSEQLLFPHHHRICNERWPSFMSCKLEQKIAKSARFLEHNCVVLEGLLKNFPVVMLPPLHKSIGLDSSSISTGYTHSITSSLFNSHFTFPPPISDSDQSKSETFQRPMQSLARYIPPYKPSQDANNFDEAPYDTASHIITHIARDWTACGESIRQDTHDWIVDQLCKYHGNQITGHTYVEWNSECHQHSPLSPVLVPGAGMARLAFDIAFANTRKDTDGSNTKCYPFVVEAVDNSIVMAAATYYTLHHAASRRPVTDFSKVYPFVSDPFTNEVDTRRRWESAEFPEDKILKKFDKLRQQQSDHRPSLSYVIGDFVSVYASPSKHGTYGSIATCFFIDTATNIYEYILTIRNLLRIGGAWINIGPVQWHQNSQLQPSTDELKGIIMLAGFKIVHWEVSDKLLAYRHQEDILTGTRAEAYRPLKFIVVLGPNEHVQDETETDDDLISSMEKLRKVTGRSSMVPECDH</sequence>
<keyword evidence="2" id="KW-0808">Transferase</keyword>
<reference evidence="5 6" key="1">
    <citation type="submission" date="2024-10" db="EMBL/GenBank/DDBJ databases">
        <title>Updated reference genomes for cyclostephanoid diatoms.</title>
        <authorList>
            <person name="Roberts W.R."/>
            <person name="Alverson A.J."/>
        </authorList>
    </citation>
    <scope>NUCLEOTIDE SEQUENCE [LARGE SCALE GENOMIC DNA]</scope>
    <source>
        <strain evidence="5 6">AJA276-08</strain>
    </source>
</reference>
<accession>A0ABD3MRY7</accession>
<dbReference type="EMBL" id="JALLAZ020001728">
    <property type="protein sequence ID" value="KAL3766543.1"/>
    <property type="molecule type" value="Genomic_DNA"/>
</dbReference>
<protein>
    <recommendedName>
        <fullName evidence="7">Carnosine N-methyltransferase</fullName>
    </recommendedName>
</protein>
<keyword evidence="1" id="KW-0489">Methyltransferase</keyword>
<evidence type="ECO:0000256" key="3">
    <source>
        <dbReference type="ARBA" id="ARBA00022691"/>
    </source>
</evidence>
<evidence type="ECO:0000313" key="5">
    <source>
        <dbReference type="EMBL" id="KAL3766543.1"/>
    </source>
</evidence>
<dbReference type="Proteomes" id="UP001530315">
    <property type="component" value="Unassembled WGS sequence"/>
</dbReference>
<dbReference type="PANTHER" id="PTHR12303:SF6">
    <property type="entry name" value="CARNOSINE N-METHYLTRANSFERASE"/>
    <property type="match status" value="1"/>
</dbReference>
<dbReference type="GO" id="GO:0032259">
    <property type="term" value="P:methylation"/>
    <property type="evidence" value="ECO:0007669"/>
    <property type="project" value="UniProtKB-KW"/>
</dbReference>
<keyword evidence="6" id="KW-1185">Reference proteome</keyword>
<dbReference type="GO" id="GO:0008168">
    <property type="term" value="F:methyltransferase activity"/>
    <property type="evidence" value="ECO:0007669"/>
    <property type="project" value="UniProtKB-KW"/>
</dbReference>
<organism evidence="5 6">
    <name type="scientific">Stephanodiscus triporus</name>
    <dbReference type="NCBI Taxonomy" id="2934178"/>
    <lineage>
        <taxon>Eukaryota</taxon>
        <taxon>Sar</taxon>
        <taxon>Stramenopiles</taxon>
        <taxon>Ochrophyta</taxon>
        <taxon>Bacillariophyta</taxon>
        <taxon>Coscinodiscophyceae</taxon>
        <taxon>Thalassiosirophycidae</taxon>
        <taxon>Stephanodiscales</taxon>
        <taxon>Stephanodiscaceae</taxon>
        <taxon>Stephanodiscus</taxon>
    </lineage>
</organism>
<evidence type="ECO:0000256" key="4">
    <source>
        <dbReference type="SAM" id="MobiDB-lite"/>
    </source>
</evidence>
<evidence type="ECO:0008006" key="7">
    <source>
        <dbReference type="Google" id="ProtNLM"/>
    </source>
</evidence>